<keyword evidence="7" id="KW-0812">Transmembrane</keyword>
<evidence type="ECO:0000256" key="7">
    <source>
        <dbReference type="SAM" id="Phobius"/>
    </source>
</evidence>
<evidence type="ECO:0000256" key="2">
    <source>
        <dbReference type="ARBA" id="ARBA00022741"/>
    </source>
</evidence>
<dbReference type="PANTHER" id="PTHR43289">
    <property type="entry name" value="MITOGEN-ACTIVATED PROTEIN KINASE KINASE KINASE 20-RELATED"/>
    <property type="match status" value="1"/>
</dbReference>
<dbReference type="Gene3D" id="3.30.200.20">
    <property type="entry name" value="Phosphorylase Kinase, domain 1"/>
    <property type="match status" value="1"/>
</dbReference>
<feature type="compositionally biased region" description="Basic and acidic residues" evidence="6">
    <location>
        <begin position="566"/>
        <end position="575"/>
    </location>
</feature>
<feature type="transmembrane region" description="Helical" evidence="7">
    <location>
        <begin position="706"/>
        <end position="728"/>
    </location>
</feature>
<dbReference type="PROSITE" id="PS50011">
    <property type="entry name" value="PROTEIN_KINASE_DOM"/>
    <property type="match status" value="1"/>
</dbReference>
<organism evidence="9 10">
    <name type="scientific">Nocardiopsis changdeensis</name>
    <dbReference type="NCBI Taxonomy" id="2831969"/>
    <lineage>
        <taxon>Bacteria</taxon>
        <taxon>Bacillati</taxon>
        <taxon>Actinomycetota</taxon>
        <taxon>Actinomycetes</taxon>
        <taxon>Streptosporangiales</taxon>
        <taxon>Nocardiopsidaceae</taxon>
        <taxon>Nocardiopsis</taxon>
    </lineage>
</organism>
<evidence type="ECO:0000256" key="5">
    <source>
        <dbReference type="PROSITE-ProRule" id="PRU10141"/>
    </source>
</evidence>
<evidence type="ECO:0000256" key="6">
    <source>
        <dbReference type="SAM" id="MobiDB-lite"/>
    </source>
</evidence>
<feature type="region of interest" description="Disordered" evidence="6">
    <location>
        <begin position="562"/>
        <end position="590"/>
    </location>
</feature>
<keyword evidence="2 5" id="KW-0547">Nucleotide-binding</keyword>
<feature type="binding site" evidence="5">
    <location>
        <position position="47"/>
    </location>
    <ligand>
        <name>ATP</name>
        <dbReference type="ChEBI" id="CHEBI:30616"/>
    </ligand>
</feature>
<dbReference type="SMART" id="SM00220">
    <property type="entry name" value="S_TKc"/>
    <property type="match status" value="1"/>
</dbReference>
<feature type="transmembrane region" description="Helical" evidence="7">
    <location>
        <begin position="740"/>
        <end position="757"/>
    </location>
</feature>
<dbReference type="PROSITE" id="PS00108">
    <property type="entry name" value="PROTEIN_KINASE_ST"/>
    <property type="match status" value="1"/>
</dbReference>
<dbReference type="Proteomes" id="UP000676079">
    <property type="component" value="Chromosome"/>
</dbReference>
<name>A0ABX8BVG6_9ACTN</name>
<keyword evidence="1" id="KW-0808">Transferase</keyword>
<dbReference type="PROSITE" id="PS00107">
    <property type="entry name" value="PROTEIN_KINASE_ATP"/>
    <property type="match status" value="1"/>
</dbReference>
<feature type="transmembrane region" description="Helical" evidence="7">
    <location>
        <begin position="637"/>
        <end position="670"/>
    </location>
</feature>
<feature type="region of interest" description="Disordered" evidence="6">
    <location>
        <begin position="346"/>
        <end position="519"/>
    </location>
</feature>
<dbReference type="InterPro" id="IPR011009">
    <property type="entry name" value="Kinase-like_dom_sf"/>
</dbReference>
<protein>
    <submittedName>
        <fullName evidence="9">Protein kinase</fullName>
    </submittedName>
</protein>
<reference evidence="9 10" key="1">
    <citation type="submission" date="2021-05" db="EMBL/GenBank/DDBJ databases">
        <title>Direct Submission.</title>
        <authorList>
            <person name="Li K."/>
            <person name="Gao J."/>
        </authorList>
    </citation>
    <scope>NUCLEOTIDE SEQUENCE [LARGE SCALE GENOMIC DNA]</scope>
    <source>
        <strain evidence="9 10">Mg02</strain>
    </source>
</reference>
<dbReference type="Gene3D" id="1.10.510.10">
    <property type="entry name" value="Transferase(Phosphotransferase) domain 1"/>
    <property type="match status" value="1"/>
</dbReference>
<keyword evidence="4 5" id="KW-0067">ATP-binding</keyword>
<evidence type="ECO:0000313" key="9">
    <source>
        <dbReference type="EMBL" id="QUX26220.1"/>
    </source>
</evidence>
<evidence type="ECO:0000256" key="4">
    <source>
        <dbReference type="ARBA" id="ARBA00022840"/>
    </source>
</evidence>
<feature type="compositionally biased region" description="Gly residues" evidence="6">
    <location>
        <begin position="312"/>
        <end position="321"/>
    </location>
</feature>
<feature type="compositionally biased region" description="Low complexity" evidence="6">
    <location>
        <begin position="299"/>
        <end position="311"/>
    </location>
</feature>
<feature type="domain" description="Protein kinase" evidence="8">
    <location>
        <begin position="18"/>
        <end position="277"/>
    </location>
</feature>
<keyword evidence="7" id="KW-0472">Membrane</keyword>
<dbReference type="InterPro" id="IPR017441">
    <property type="entry name" value="Protein_kinase_ATP_BS"/>
</dbReference>
<dbReference type="InterPro" id="IPR008271">
    <property type="entry name" value="Ser/Thr_kinase_AS"/>
</dbReference>
<dbReference type="InterPro" id="IPR000719">
    <property type="entry name" value="Prot_kinase_dom"/>
</dbReference>
<feature type="transmembrane region" description="Helical" evidence="7">
    <location>
        <begin position="778"/>
        <end position="800"/>
    </location>
</feature>
<evidence type="ECO:0000313" key="10">
    <source>
        <dbReference type="Proteomes" id="UP000676079"/>
    </source>
</evidence>
<proteinExistence type="predicted"/>
<keyword evidence="10" id="KW-1185">Reference proteome</keyword>
<dbReference type="CDD" id="cd14014">
    <property type="entry name" value="STKc_PknB_like"/>
    <property type="match status" value="1"/>
</dbReference>
<accession>A0ABX8BVG6</accession>
<dbReference type="SUPFAM" id="SSF56112">
    <property type="entry name" value="Protein kinase-like (PK-like)"/>
    <property type="match status" value="1"/>
</dbReference>
<feature type="compositionally biased region" description="Basic and acidic residues" evidence="6">
    <location>
        <begin position="429"/>
        <end position="439"/>
    </location>
</feature>
<evidence type="ECO:0000259" key="8">
    <source>
        <dbReference type="PROSITE" id="PS50011"/>
    </source>
</evidence>
<feature type="region of interest" description="Disordered" evidence="6">
    <location>
        <begin position="273"/>
        <end position="321"/>
    </location>
</feature>
<dbReference type="EMBL" id="CP074133">
    <property type="protein sequence ID" value="QUX26220.1"/>
    <property type="molecule type" value="Genomic_DNA"/>
</dbReference>
<evidence type="ECO:0000256" key="3">
    <source>
        <dbReference type="ARBA" id="ARBA00022777"/>
    </source>
</evidence>
<sequence length="820" mass="87301">MSAGFPMGEELPERIGHYVIRRRIGSGGMGVVYQAEDPRTQQFVAVKVLKPEVAGDRIARARLAREVETMRRVQSPNVAEVIDANIDAELPWVVTEYIPGPTLDATVTDHGPLRGRALTRFITGLARAIKDIHAVDVIHRDLKPGNVIISNGEPIVIDFGIAHAVDGAKLTQTGTFVGTPSYLSPEVIEGTALGPATDIHAWGGTVAFASTGRPPYGAGAFEVIFFRILNGEIDMDGMHEALRPLVTRAVSRDMRRRPTAAELVEEAGRLNLDLPWTEDPGAKSAGLTGGHTVYHSPVPGSDTGGTAAADPGGSGSGAGGAAGAALGGAALGGAAGYLASRMTQGGGEGWTSGPNPAASAWSAPGDQRREARSESGGLPGDEATDDLSGGRGRGWEDEATDDLSGGWGAGEEATDDLGGAGTERIGPGRFDDPGDRGTERIAPAGADDLDDPQGTMRIDPLADDAGTQRFTPVSAGDDQGTVRIDPAEGGSNDPQGTMMLDPVNGGSDDPQGTMMLDPRETARGKRSSLDYEEPYEQQYESPQTQFFNTPLHKGDFSDILTPVDEDGGRSRHTQEFDEDDEEQGGWLNRFRRGGNDRMGGYFRGDNNTGEYDEYDSLYEDGDGEEYEERVYQMHPLILIPVVLALAGLGLVFPWIGILLGILVIAGLSALDVVKAEHAKRLQTRGPRNSDSVVVALSFPWAFGRMLLRTVGFGLVYLVAGILVGLVYAQIVETGDSGANYIGGFAVFVTMLLSYLMPSGRQARHQAVWLVERVRFRNLYLYIGVIVAVVLLTMLILSFGFGSAPDWRLGPLRGPSDWFGG</sequence>
<dbReference type="Pfam" id="PF00069">
    <property type="entry name" value="Pkinase"/>
    <property type="match status" value="1"/>
</dbReference>
<keyword evidence="7" id="KW-1133">Transmembrane helix</keyword>
<gene>
    <name evidence="9" type="ORF">KGD84_26255</name>
</gene>
<dbReference type="PANTHER" id="PTHR43289:SF34">
    <property type="entry name" value="SERINE_THREONINE-PROTEIN KINASE YBDM-RELATED"/>
    <property type="match status" value="1"/>
</dbReference>
<dbReference type="GO" id="GO:0016301">
    <property type="term" value="F:kinase activity"/>
    <property type="evidence" value="ECO:0007669"/>
    <property type="project" value="UniProtKB-KW"/>
</dbReference>
<evidence type="ECO:0000256" key="1">
    <source>
        <dbReference type="ARBA" id="ARBA00022679"/>
    </source>
</evidence>
<keyword evidence="3 9" id="KW-0418">Kinase</keyword>